<evidence type="ECO:0000259" key="10">
    <source>
        <dbReference type="Pfam" id="PF00303"/>
    </source>
</evidence>
<dbReference type="CDD" id="cd00351">
    <property type="entry name" value="TS_Pyrimidine_HMase"/>
    <property type="match status" value="1"/>
</dbReference>
<comment type="similarity">
    <text evidence="2">Belongs to the thymidylate synthase family.</text>
</comment>
<dbReference type="HAMAP" id="MF_00008">
    <property type="entry name" value="Thymidy_synth_bact"/>
    <property type="match status" value="1"/>
</dbReference>
<dbReference type="GO" id="GO:0005739">
    <property type="term" value="C:mitochondrion"/>
    <property type="evidence" value="ECO:0007669"/>
    <property type="project" value="TreeGrafter"/>
</dbReference>
<dbReference type="EC" id="2.1.1.45" evidence="3"/>
<proteinExistence type="inferred from homology"/>
<keyword evidence="7" id="KW-0545">Nucleotide biosynthesis</keyword>
<evidence type="ECO:0000256" key="8">
    <source>
        <dbReference type="ARBA" id="ARBA00047344"/>
    </source>
</evidence>
<comment type="caution">
    <text evidence="11">The sequence shown here is derived from an EMBL/GenBank/DDBJ whole genome shotgun (WGS) entry which is preliminary data.</text>
</comment>
<dbReference type="PRINTS" id="PR00108">
    <property type="entry name" value="THYMDSNTHASE"/>
</dbReference>
<name>A0A6A4X3C4_AMPAM</name>
<evidence type="ECO:0000256" key="6">
    <source>
        <dbReference type="ARBA" id="ARBA00022679"/>
    </source>
</evidence>
<dbReference type="GO" id="GO:0006235">
    <property type="term" value="P:dTTP biosynthetic process"/>
    <property type="evidence" value="ECO:0007669"/>
    <property type="project" value="UniProtKB-UniPathway"/>
</dbReference>
<dbReference type="Gene3D" id="3.30.572.10">
    <property type="entry name" value="Thymidylate synthase/dCMP hydroxymethylase domain"/>
    <property type="match status" value="1"/>
</dbReference>
<organism evidence="11 12">
    <name type="scientific">Amphibalanus amphitrite</name>
    <name type="common">Striped barnacle</name>
    <name type="synonym">Balanus amphitrite</name>
    <dbReference type="NCBI Taxonomy" id="1232801"/>
    <lineage>
        <taxon>Eukaryota</taxon>
        <taxon>Metazoa</taxon>
        <taxon>Ecdysozoa</taxon>
        <taxon>Arthropoda</taxon>
        <taxon>Crustacea</taxon>
        <taxon>Multicrustacea</taxon>
        <taxon>Cirripedia</taxon>
        <taxon>Thoracica</taxon>
        <taxon>Thoracicalcarea</taxon>
        <taxon>Balanomorpha</taxon>
        <taxon>Balanoidea</taxon>
        <taxon>Balanidae</taxon>
        <taxon>Amphibalaninae</taxon>
        <taxon>Amphibalanus</taxon>
    </lineage>
</organism>
<dbReference type="AlphaFoldDB" id="A0A6A4X3C4"/>
<dbReference type="InterPro" id="IPR020940">
    <property type="entry name" value="Thymidylate_synthase_AS"/>
</dbReference>
<gene>
    <name evidence="11" type="primary">Tyms</name>
    <name evidence="11" type="ORF">FJT64_015751</name>
</gene>
<accession>A0A6A4X3C4</accession>
<dbReference type="Pfam" id="PF00303">
    <property type="entry name" value="Thymidylat_synt"/>
    <property type="match status" value="1"/>
</dbReference>
<dbReference type="OrthoDB" id="766at2759"/>
<keyword evidence="12" id="KW-1185">Reference proteome</keyword>
<dbReference type="UniPathway" id="UPA00575"/>
<evidence type="ECO:0000256" key="3">
    <source>
        <dbReference type="ARBA" id="ARBA00011947"/>
    </source>
</evidence>
<evidence type="ECO:0000256" key="7">
    <source>
        <dbReference type="ARBA" id="ARBA00022727"/>
    </source>
</evidence>
<dbReference type="GO" id="GO:0004799">
    <property type="term" value="F:thymidylate synthase activity"/>
    <property type="evidence" value="ECO:0007669"/>
    <property type="project" value="UniProtKB-EC"/>
</dbReference>
<evidence type="ECO:0000256" key="1">
    <source>
        <dbReference type="ARBA" id="ARBA00004992"/>
    </source>
</evidence>
<dbReference type="GO" id="GO:0005829">
    <property type="term" value="C:cytosol"/>
    <property type="evidence" value="ECO:0007669"/>
    <property type="project" value="TreeGrafter"/>
</dbReference>
<dbReference type="PANTHER" id="PTHR11548">
    <property type="entry name" value="THYMIDYLATE SYNTHASE 1"/>
    <property type="match status" value="1"/>
</dbReference>
<feature type="domain" description="Thymidylate synthase/dCMP hydroxymethylase" evidence="10">
    <location>
        <begin position="13"/>
        <end position="296"/>
    </location>
</feature>
<dbReference type="InterPro" id="IPR023451">
    <property type="entry name" value="Thymidate_synth/dCMP_Mease_dom"/>
</dbReference>
<feature type="active site" evidence="9">
    <location>
        <position position="178"/>
    </location>
</feature>
<dbReference type="GO" id="GO:0006231">
    <property type="term" value="P:dTMP biosynthetic process"/>
    <property type="evidence" value="ECO:0007669"/>
    <property type="project" value="InterPro"/>
</dbReference>
<sequence length="296" mass="33772">MVGSGDGQRHDEHQYLDLIRRIMETGVRRPDRTGTGTLALFGAQMRFSLRDGQFPLLTTKRVFWRGVAEELLWFIRGSTDARELQKRGIHIWDGNSSREFLDKSGFTDREEGDLGPVYGFQWRHCGAEYRGMDADYTGQGVDQLANLIHDIKTNPTSRRLLMCAWNVVDVPKMALPPCHCLVQFFVADGELSCQLYQRSCDMGLGVPFNIASYALLTCMIAHVTGLKPGEFVHSTGDTHVYLNHVEPLKEQLQRQPRPFPRLRIARAVQNIEDFTMDDFVLEGYDPHKKIHMDMAV</sequence>
<evidence type="ECO:0000256" key="5">
    <source>
        <dbReference type="ARBA" id="ARBA00022603"/>
    </source>
</evidence>
<comment type="catalytic activity">
    <reaction evidence="8">
        <text>dUMP + (6R)-5,10-methylene-5,6,7,8-tetrahydrofolate = 7,8-dihydrofolate + dTMP</text>
        <dbReference type="Rhea" id="RHEA:12104"/>
        <dbReference type="ChEBI" id="CHEBI:15636"/>
        <dbReference type="ChEBI" id="CHEBI:57451"/>
        <dbReference type="ChEBI" id="CHEBI:63528"/>
        <dbReference type="ChEBI" id="CHEBI:246422"/>
        <dbReference type="EC" id="2.1.1.45"/>
    </reaction>
</comment>
<comment type="pathway">
    <text evidence="1">Pyrimidine metabolism; dTTP biosynthesis.</text>
</comment>
<evidence type="ECO:0000256" key="4">
    <source>
        <dbReference type="ARBA" id="ARBA00015931"/>
    </source>
</evidence>
<keyword evidence="6" id="KW-0808">Transferase</keyword>
<dbReference type="NCBIfam" id="TIGR03284">
    <property type="entry name" value="thym_sym"/>
    <property type="match status" value="1"/>
</dbReference>
<evidence type="ECO:0000256" key="2">
    <source>
        <dbReference type="ARBA" id="ARBA00009972"/>
    </source>
</evidence>
<dbReference type="GO" id="GO:0032259">
    <property type="term" value="P:methylation"/>
    <property type="evidence" value="ECO:0007669"/>
    <property type="project" value="UniProtKB-KW"/>
</dbReference>
<dbReference type="SUPFAM" id="SSF55831">
    <property type="entry name" value="Thymidylate synthase/dCMP hydroxymethylase"/>
    <property type="match status" value="1"/>
</dbReference>
<protein>
    <recommendedName>
        <fullName evidence="4">Thymidylate synthase</fullName>
        <ecNumber evidence="3">2.1.1.45</ecNumber>
    </recommendedName>
</protein>
<dbReference type="PROSITE" id="PS00091">
    <property type="entry name" value="THYMIDYLATE_SYNTHASE"/>
    <property type="match status" value="1"/>
</dbReference>
<dbReference type="FunFam" id="3.30.572.10:FF:000002">
    <property type="entry name" value="Possible thymidylate synthase"/>
    <property type="match status" value="1"/>
</dbReference>
<dbReference type="InterPro" id="IPR000398">
    <property type="entry name" value="Thymidylate_synthase"/>
</dbReference>
<keyword evidence="5" id="KW-0489">Methyltransferase</keyword>
<dbReference type="InterPro" id="IPR036926">
    <property type="entry name" value="Thymidate_synth/dCMP_Mease_sf"/>
</dbReference>
<evidence type="ECO:0000313" key="11">
    <source>
        <dbReference type="EMBL" id="KAF0313767.1"/>
    </source>
</evidence>
<dbReference type="NCBIfam" id="NF002497">
    <property type="entry name" value="PRK01827.1-3"/>
    <property type="match status" value="1"/>
</dbReference>
<dbReference type="PANTHER" id="PTHR11548:SF2">
    <property type="entry name" value="THYMIDYLATE SYNTHASE"/>
    <property type="match status" value="1"/>
</dbReference>
<reference evidence="11 12" key="1">
    <citation type="submission" date="2019-07" db="EMBL/GenBank/DDBJ databases">
        <title>Draft genome assembly of a fouling barnacle, Amphibalanus amphitrite (Darwin, 1854): The first reference genome for Thecostraca.</title>
        <authorList>
            <person name="Kim W."/>
        </authorList>
    </citation>
    <scope>NUCLEOTIDE SEQUENCE [LARGE SCALE GENOMIC DNA]</scope>
    <source>
        <strain evidence="11">SNU_AA5</strain>
        <tissue evidence="11">Soma without cirri and trophi</tissue>
    </source>
</reference>
<evidence type="ECO:0000256" key="9">
    <source>
        <dbReference type="PROSITE-ProRule" id="PRU10016"/>
    </source>
</evidence>
<evidence type="ECO:0000313" key="12">
    <source>
        <dbReference type="Proteomes" id="UP000440578"/>
    </source>
</evidence>
<dbReference type="EMBL" id="VIIS01000073">
    <property type="protein sequence ID" value="KAF0313767.1"/>
    <property type="molecule type" value="Genomic_DNA"/>
</dbReference>
<dbReference type="InterPro" id="IPR045097">
    <property type="entry name" value="Thymidate_synth/dCMP_Mease"/>
</dbReference>
<dbReference type="Proteomes" id="UP000440578">
    <property type="component" value="Unassembled WGS sequence"/>
</dbReference>